<keyword evidence="3" id="KW-1185">Reference proteome</keyword>
<protein>
    <recommendedName>
        <fullName evidence="1">VIT domain-containing protein</fullName>
    </recommendedName>
</protein>
<reference evidence="2 3" key="1">
    <citation type="submission" date="2014-06" db="EMBL/GenBank/DDBJ databases">
        <authorList>
            <person name="Swart Estienne"/>
        </authorList>
    </citation>
    <scope>NUCLEOTIDE SEQUENCE [LARGE SCALE GENOMIC DNA]</scope>
    <source>
        <strain evidence="2 3">130c</strain>
    </source>
</reference>
<dbReference type="OMA" id="XICIVEL"/>
<dbReference type="Proteomes" id="UP000039865">
    <property type="component" value="Unassembled WGS sequence"/>
</dbReference>
<dbReference type="AlphaFoldDB" id="A0A078BC58"/>
<dbReference type="InterPro" id="IPR013694">
    <property type="entry name" value="VIT"/>
</dbReference>
<evidence type="ECO:0000259" key="1">
    <source>
        <dbReference type="PROSITE" id="PS51468"/>
    </source>
</evidence>
<feature type="domain" description="VIT" evidence="1">
    <location>
        <begin position="1"/>
        <end position="87"/>
    </location>
</feature>
<proteinExistence type="predicted"/>
<dbReference type="SUPFAM" id="SSF53300">
    <property type="entry name" value="vWA-like"/>
    <property type="match status" value="1"/>
</dbReference>
<dbReference type="Pfam" id="PF13768">
    <property type="entry name" value="VWA_3"/>
    <property type="match status" value="1"/>
</dbReference>
<dbReference type="EMBL" id="CCKQ01019748">
    <property type="protein sequence ID" value="CDW91786.1"/>
    <property type="molecule type" value="Genomic_DNA"/>
</dbReference>
<dbReference type="InterPro" id="IPR036465">
    <property type="entry name" value="vWFA_dom_sf"/>
</dbReference>
<name>A0A078BC58_STYLE</name>
<accession>A0A078BC58</accession>
<dbReference type="PROSITE" id="PS51468">
    <property type="entry name" value="VIT"/>
    <property type="match status" value="1"/>
</dbReference>
<organism evidence="2 3">
    <name type="scientific">Stylonychia lemnae</name>
    <name type="common">Ciliate</name>
    <dbReference type="NCBI Taxonomy" id="5949"/>
    <lineage>
        <taxon>Eukaryota</taxon>
        <taxon>Sar</taxon>
        <taxon>Alveolata</taxon>
        <taxon>Ciliophora</taxon>
        <taxon>Intramacronucleata</taxon>
        <taxon>Spirotrichea</taxon>
        <taxon>Stichotrichia</taxon>
        <taxon>Sporadotrichida</taxon>
        <taxon>Oxytrichidae</taxon>
        <taxon>Stylonychinae</taxon>
        <taxon>Stylonychia</taxon>
    </lineage>
</organism>
<dbReference type="Gene3D" id="3.40.50.410">
    <property type="entry name" value="von Willebrand factor, type A domain"/>
    <property type="match status" value="1"/>
</dbReference>
<dbReference type="InterPro" id="IPR002035">
    <property type="entry name" value="VWF_A"/>
</dbReference>
<dbReference type="OrthoDB" id="1729737at2759"/>
<sequence>MPLEIVLHLPIQEDYAIGNLSVQIGDQIIEGKILRKKQARQQYDDAIAQGKTAVLAEENEMKQDSIQLLIGNLLPKQSATLNFQFYNVLEIEGGAYCFKMPVYYFPKYECEKYAYDYHFQIEIFSDIPINYVSYPTHGEVIKMTNDSELFLIKIVKEGKSVLCLEKNLIIYYRTQQIEHVSLYCQESNAYPNQIALMISMIPQMIEQIANEEDLVLLENDIPQPQDIQFEPLGDEIYIFLVDRSITMEGEKIQLSKQALIIFLKSLPLNSSFEIISFGELCESISNYEGLLNDSTNLNYAVDKVNKFKANILGKNLINPLQKAIEGLITTKNKKIFLLTDGKDNRRQQII</sequence>
<dbReference type="PANTHER" id="PTHR45737">
    <property type="entry name" value="VON WILLEBRAND FACTOR A DOMAIN-CONTAINING PROTEIN 5A"/>
    <property type="match status" value="1"/>
</dbReference>
<evidence type="ECO:0000313" key="2">
    <source>
        <dbReference type="EMBL" id="CDW91786.1"/>
    </source>
</evidence>
<dbReference type="InParanoid" id="A0A078BC58"/>
<evidence type="ECO:0000313" key="3">
    <source>
        <dbReference type="Proteomes" id="UP000039865"/>
    </source>
</evidence>
<dbReference type="PANTHER" id="PTHR45737:SF6">
    <property type="entry name" value="VON WILLEBRAND FACTOR A DOMAIN-CONTAINING PROTEIN 5A"/>
    <property type="match status" value="1"/>
</dbReference>
<gene>
    <name evidence="2" type="primary">Contig2266.g2432</name>
    <name evidence="2" type="ORF">STYLEM_20947</name>
</gene>
<dbReference type="Pfam" id="PF08487">
    <property type="entry name" value="VIT"/>
    <property type="match status" value="1"/>
</dbReference>